<dbReference type="EMBL" id="JBHFFA010000003">
    <property type="protein sequence ID" value="KAL2633640.1"/>
    <property type="molecule type" value="Genomic_DNA"/>
</dbReference>
<evidence type="ECO:0000313" key="2">
    <source>
        <dbReference type="Proteomes" id="UP001605036"/>
    </source>
</evidence>
<sequence>MARLNGRGTLLRESLFLVSRVRKIMNFKSTFFFGRQDSFHHPTGVVLFGREQHNHQLAEDKLELASLLVLASEVADGQIQFIHRGEGRVRGWVRNLPFGRIRTDLSDLWLRTI</sequence>
<reference evidence="1 2" key="1">
    <citation type="submission" date="2024-09" db="EMBL/GenBank/DDBJ databases">
        <title>Chromosome-scale assembly of Riccia fluitans.</title>
        <authorList>
            <person name="Paukszto L."/>
            <person name="Sawicki J."/>
            <person name="Karawczyk K."/>
            <person name="Piernik-Szablinska J."/>
            <person name="Szczecinska M."/>
            <person name="Mazdziarz M."/>
        </authorList>
    </citation>
    <scope>NUCLEOTIDE SEQUENCE [LARGE SCALE GENOMIC DNA]</scope>
    <source>
        <strain evidence="1">Rf_01</strain>
        <tissue evidence="1">Aerial parts of the thallus</tissue>
    </source>
</reference>
<keyword evidence="2" id="KW-1185">Reference proteome</keyword>
<comment type="caution">
    <text evidence="1">The sequence shown here is derived from an EMBL/GenBank/DDBJ whole genome shotgun (WGS) entry which is preliminary data.</text>
</comment>
<proteinExistence type="predicted"/>
<name>A0ABD1YT17_9MARC</name>
<dbReference type="Proteomes" id="UP001605036">
    <property type="component" value="Unassembled WGS sequence"/>
</dbReference>
<organism evidence="1 2">
    <name type="scientific">Riccia fluitans</name>
    <dbReference type="NCBI Taxonomy" id="41844"/>
    <lineage>
        <taxon>Eukaryota</taxon>
        <taxon>Viridiplantae</taxon>
        <taxon>Streptophyta</taxon>
        <taxon>Embryophyta</taxon>
        <taxon>Marchantiophyta</taxon>
        <taxon>Marchantiopsida</taxon>
        <taxon>Marchantiidae</taxon>
        <taxon>Marchantiales</taxon>
        <taxon>Ricciaceae</taxon>
        <taxon>Riccia</taxon>
    </lineage>
</organism>
<evidence type="ECO:0000313" key="1">
    <source>
        <dbReference type="EMBL" id="KAL2633640.1"/>
    </source>
</evidence>
<accession>A0ABD1YT17</accession>
<gene>
    <name evidence="1" type="ORF">R1flu_005119</name>
</gene>
<dbReference type="AlphaFoldDB" id="A0ABD1YT17"/>
<protein>
    <submittedName>
        <fullName evidence="1">Uncharacterized protein</fullName>
    </submittedName>
</protein>